<feature type="transmembrane region" description="Helical" evidence="8">
    <location>
        <begin position="75"/>
        <end position="96"/>
    </location>
</feature>
<dbReference type="AlphaFoldDB" id="F2NGI2"/>
<evidence type="ECO:0000313" key="9">
    <source>
        <dbReference type="EMBL" id="AEB08595.1"/>
    </source>
</evidence>
<dbReference type="GO" id="GO:0008654">
    <property type="term" value="P:phospholipid biosynthetic process"/>
    <property type="evidence" value="ECO:0007669"/>
    <property type="project" value="InterPro"/>
</dbReference>
<dbReference type="Pfam" id="PF01066">
    <property type="entry name" value="CDP-OH_P_transf"/>
    <property type="match status" value="1"/>
</dbReference>
<dbReference type="GO" id="GO:0008444">
    <property type="term" value="F:CDP-diacylglycerol-glycerol-3-phosphate 3-phosphatidyltransferase activity"/>
    <property type="evidence" value="ECO:0007669"/>
    <property type="project" value="UniProtKB-EC"/>
</dbReference>
<dbReference type="Proteomes" id="UP000000483">
    <property type="component" value="Chromosome"/>
</dbReference>
<dbReference type="Gene3D" id="1.20.120.1760">
    <property type="match status" value="1"/>
</dbReference>
<feature type="transmembrane region" description="Helical" evidence="8">
    <location>
        <begin position="31"/>
        <end position="51"/>
    </location>
</feature>
<keyword evidence="8" id="KW-0812">Transmembrane</keyword>
<evidence type="ECO:0000313" key="10">
    <source>
        <dbReference type="Proteomes" id="UP000000483"/>
    </source>
</evidence>
<evidence type="ECO:0000256" key="4">
    <source>
        <dbReference type="ARBA" id="ARBA00014944"/>
    </source>
</evidence>
<name>F2NGI2_DESAR</name>
<dbReference type="PROSITE" id="PS00379">
    <property type="entry name" value="CDP_ALCOHOL_P_TRANSF"/>
    <property type="match status" value="1"/>
</dbReference>
<dbReference type="STRING" id="880072.Desac_0715"/>
<dbReference type="RefSeq" id="WP_013705708.1">
    <property type="nucleotide sequence ID" value="NC_015388.1"/>
</dbReference>
<comment type="catalytic activity">
    <reaction evidence="6">
        <text>a CDP-1,2-diacyl-sn-glycerol + sn-glycerol 3-phosphate = a 1,2-diacyl-sn-glycero-3-phospho-(1'-sn-glycero-3'-phosphate) + CMP + H(+)</text>
        <dbReference type="Rhea" id="RHEA:12593"/>
        <dbReference type="ChEBI" id="CHEBI:15378"/>
        <dbReference type="ChEBI" id="CHEBI:57597"/>
        <dbReference type="ChEBI" id="CHEBI:58332"/>
        <dbReference type="ChEBI" id="CHEBI:60110"/>
        <dbReference type="ChEBI" id="CHEBI:60377"/>
        <dbReference type="EC" id="2.7.8.5"/>
    </reaction>
</comment>
<evidence type="ECO:0000256" key="1">
    <source>
        <dbReference type="ARBA" id="ARBA00005042"/>
    </source>
</evidence>
<feature type="transmembrane region" description="Helical" evidence="8">
    <location>
        <begin position="167"/>
        <end position="188"/>
    </location>
</feature>
<comment type="similarity">
    <text evidence="2 7">Belongs to the CDP-alcohol phosphatidyltransferase class-I family.</text>
</comment>
<dbReference type="InterPro" id="IPR048254">
    <property type="entry name" value="CDP_ALCOHOL_P_TRANSF_CS"/>
</dbReference>
<feature type="transmembrane region" description="Helical" evidence="8">
    <location>
        <begin position="135"/>
        <end position="155"/>
    </location>
</feature>
<keyword evidence="8" id="KW-1133">Transmembrane helix</keyword>
<dbReference type="OrthoDB" id="9796672at2"/>
<evidence type="ECO:0000256" key="7">
    <source>
        <dbReference type="RuleBase" id="RU003750"/>
    </source>
</evidence>
<proteinExistence type="inferred from homology"/>
<dbReference type="GO" id="GO:0016020">
    <property type="term" value="C:membrane"/>
    <property type="evidence" value="ECO:0007669"/>
    <property type="project" value="InterPro"/>
</dbReference>
<feature type="transmembrane region" description="Helical" evidence="8">
    <location>
        <begin position="6"/>
        <end position="24"/>
    </location>
</feature>
<evidence type="ECO:0000256" key="5">
    <source>
        <dbReference type="ARBA" id="ARBA00022679"/>
    </source>
</evidence>
<dbReference type="PIRSF" id="PIRSF000847">
    <property type="entry name" value="Phos_ph_gly_syn"/>
    <property type="match status" value="1"/>
</dbReference>
<dbReference type="HOGENOM" id="CLU_1364346_0_0_7"/>
<protein>
    <recommendedName>
        <fullName evidence="4">CDP-diacylglycerol--glycerol-3-phosphate 3-phosphatidyltransferase</fullName>
        <ecNumber evidence="3">2.7.8.5</ecNumber>
    </recommendedName>
</protein>
<evidence type="ECO:0000256" key="3">
    <source>
        <dbReference type="ARBA" id="ARBA00013170"/>
    </source>
</evidence>
<gene>
    <name evidence="9" type="ordered locus">Desac_0715</name>
</gene>
<reference evidence="9 10" key="1">
    <citation type="journal article" date="2011" name="Stand. Genomic Sci.">
        <title>Complete genome sequence of the acetate-degrading sulfate reducer Desulfobacca acetoxidans type strain (ASRB2).</title>
        <authorList>
            <person name="Goker M."/>
            <person name="Teshima H."/>
            <person name="Lapidus A."/>
            <person name="Nolan M."/>
            <person name="Lucas S."/>
            <person name="Hammon N."/>
            <person name="Deshpande S."/>
            <person name="Cheng J.F."/>
            <person name="Tapia R."/>
            <person name="Han C."/>
            <person name="Goodwin L."/>
            <person name="Pitluck S."/>
            <person name="Huntemann M."/>
            <person name="Liolios K."/>
            <person name="Ivanova N."/>
            <person name="Pagani I."/>
            <person name="Mavromatis K."/>
            <person name="Ovchinikova G."/>
            <person name="Pati A."/>
            <person name="Chen A."/>
            <person name="Palaniappan K."/>
            <person name="Land M."/>
            <person name="Hauser L."/>
            <person name="Brambilla E.M."/>
            <person name="Rohde M."/>
            <person name="Spring S."/>
            <person name="Detter J.C."/>
            <person name="Woyke T."/>
            <person name="Bristow J."/>
            <person name="Eisen J.A."/>
            <person name="Markowitz V."/>
            <person name="Hugenholtz P."/>
            <person name="Kyrpides N.C."/>
            <person name="Klenk H.P."/>
        </authorList>
    </citation>
    <scope>NUCLEOTIDE SEQUENCE [LARGE SCALE GENOMIC DNA]</scope>
    <source>
        <strain evidence="10">ATCC 700848 / DSM 11109 / ASRB2</strain>
    </source>
</reference>
<dbReference type="KEGG" id="dao:Desac_0715"/>
<evidence type="ECO:0000256" key="6">
    <source>
        <dbReference type="ARBA" id="ARBA00048586"/>
    </source>
</evidence>
<sequence>MTLANIITLCRLPVLFILLVLLLAPRFELRFISLFLLIILFLMDWFDGYVARLRREVTDLGAVLDVAVDRAVENILWVSFIYIGQAPLWVSIIFLCRSFIVDGLRGVALQQGKSVFGMMHSSWGKFLVSSRFMRALYGFAKAWVFCQLTLAYALALRDCPYLPALEAMNQALIYFVSALCLVRGIPVLTDSRIYLSKQTT</sequence>
<dbReference type="EC" id="2.7.8.5" evidence="3"/>
<dbReference type="InterPro" id="IPR043130">
    <property type="entry name" value="CDP-OH_PTrfase_TM_dom"/>
</dbReference>
<dbReference type="EMBL" id="CP002629">
    <property type="protein sequence ID" value="AEB08595.1"/>
    <property type="molecule type" value="Genomic_DNA"/>
</dbReference>
<dbReference type="InterPro" id="IPR000462">
    <property type="entry name" value="CDP-OH_P_trans"/>
</dbReference>
<keyword evidence="5 7" id="KW-0808">Transferase</keyword>
<organism evidence="9 10">
    <name type="scientific">Desulfobacca acetoxidans (strain ATCC 700848 / DSM 11109 / ASRB2)</name>
    <dbReference type="NCBI Taxonomy" id="880072"/>
    <lineage>
        <taxon>Bacteria</taxon>
        <taxon>Pseudomonadati</taxon>
        <taxon>Thermodesulfobacteriota</taxon>
        <taxon>Desulfobaccia</taxon>
        <taxon>Desulfobaccales</taxon>
        <taxon>Desulfobaccaceae</taxon>
        <taxon>Desulfobacca</taxon>
    </lineage>
</organism>
<keyword evidence="8" id="KW-0472">Membrane</keyword>
<dbReference type="eggNOG" id="COG0558">
    <property type="taxonomic scope" value="Bacteria"/>
</dbReference>
<dbReference type="InterPro" id="IPR004570">
    <property type="entry name" value="Phosphatidylglycerol_P_synth"/>
</dbReference>
<reference evidence="10" key="2">
    <citation type="submission" date="2011-03" db="EMBL/GenBank/DDBJ databases">
        <title>The complete genome of Desulfobacca acetoxidans DSM 11109.</title>
        <authorList>
            <consortium name="US DOE Joint Genome Institute (JGI-PGF)"/>
            <person name="Lucas S."/>
            <person name="Copeland A."/>
            <person name="Lapidus A."/>
            <person name="Bruce D."/>
            <person name="Goodwin L."/>
            <person name="Pitluck S."/>
            <person name="Peters L."/>
            <person name="Kyrpides N."/>
            <person name="Mavromatis K."/>
            <person name="Ivanova N."/>
            <person name="Ovchinnikova G."/>
            <person name="Teshima H."/>
            <person name="Detter J.C."/>
            <person name="Han C."/>
            <person name="Land M."/>
            <person name="Hauser L."/>
            <person name="Markowitz V."/>
            <person name="Cheng J.-F."/>
            <person name="Hugenholtz P."/>
            <person name="Woyke T."/>
            <person name="Wu D."/>
            <person name="Spring S."/>
            <person name="Schueler E."/>
            <person name="Brambilla E."/>
            <person name="Klenk H.-P."/>
            <person name="Eisen J.A."/>
        </authorList>
    </citation>
    <scope>NUCLEOTIDE SEQUENCE [LARGE SCALE GENOMIC DNA]</scope>
    <source>
        <strain evidence="10">ATCC 700848 / DSM 11109 / ASRB2</strain>
    </source>
</reference>
<keyword evidence="10" id="KW-1185">Reference proteome</keyword>
<comment type="pathway">
    <text evidence="1">Phospholipid metabolism; phosphatidylglycerol biosynthesis; phosphatidylglycerol from CDP-diacylglycerol: step 1/2.</text>
</comment>
<evidence type="ECO:0000256" key="2">
    <source>
        <dbReference type="ARBA" id="ARBA00010441"/>
    </source>
</evidence>
<accession>F2NGI2</accession>
<evidence type="ECO:0000256" key="8">
    <source>
        <dbReference type="SAM" id="Phobius"/>
    </source>
</evidence>